<keyword evidence="2" id="KW-1185">Reference proteome</keyword>
<name>A0A177AUB4_9BILA</name>
<gene>
    <name evidence="1" type="ORF">A3Q56_06666</name>
</gene>
<organism evidence="1 2">
    <name type="scientific">Intoshia linei</name>
    <dbReference type="NCBI Taxonomy" id="1819745"/>
    <lineage>
        <taxon>Eukaryota</taxon>
        <taxon>Metazoa</taxon>
        <taxon>Spiralia</taxon>
        <taxon>Lophotrochozoa</taxon>
        <taxon>Mesozoa</taxon>
        <taxon>Orthonectida</taxon>
        <taxon>Rhopaluridae</taxon>
        <taxon>Intoshia</taxon>
    </lineage>
</organism>
<dbReference type="Proteomes" id="UP000078046">
    <property type="component" value="Unassembled WGS sequence"/>
</dbReference>
<reference evidence="1 2" key="1">
    <citation type="submission" date="2016-04" db="EMBL/GenBank/DDBJ databases">
        <title>The genome of Intoshia linei affirms orthonectids as highly simplified spiralians.</title>
        <authorList>
            <person name="Mikhailov K.V."/>
            <person name="Slusarev G.S."/>
            <person name="Nikitin M.A."/>
            <person name="Logacheva M.D."/>
            <person name="Penin A."/>
            <person name="Aleoshin V."/>
            <person name="Panchin Y.V."/>
        </authorList>
    </citation>
    <scope>NUCLEOTIDE SEQUENCE [LARGE SCALE GENOMIC DNA]</scope>
    <source>
        <strain evidence="1">Intl2013</strain>
        <tissue evidence="1">Whole animal</tissue>
    </source>
</reference>
<evidence type="ECO:0000313" key="1">
    <source>
        <dbReference type="EMBL" id="OAF65585.1"/>
    </source>
</evidence>
<evidence type="ECO:0000313" key="2">
    <source>
        <dbReference type="Proteomes" id="UP000078046"/>
    </source>
</evidence>
<proteinExistence type="predicted"/>
<comment type="caution">
    <text evidence="1">The sequence shown here is derived from an EMBL/GenBank/DDBJ whole genome shotgun (WGS) entry which is preliminary data.</text>
</comment>
<dbReference type="AlphaFoldDB" id="A0A177AUB4"/>
<accession>A0A177AUB4</accession>
<protein>
    <submittedName>
        <fullName evidence="1">Uncharacterized protein</fullName>
    </submittedName>
</protein>
<dbReference type="EMBL" id="LWCA01001231">
    <property type="protein sequence ID" value="OAF65585.1"/>
    <property type="molecule type" value="Genomic_DNA"/>
</dbReference>
<sequence length="91" mass="10730">MYLQRLLWLKETKKVCPFRQVSKEVFSIYTKTGLNITSLITIECKIKKLLGEYRTILRSSTLPRAQVYRNKIDNIFSVAKDDQSKSHFEDN</sequence>